<gene>
    <name evidence="1" type="ORF">LPJ66_010423</name>
</gene>
<evidence type="ECO:0000313" key="1">
    <source>
        <dbReference type="EMBL" id="KAJ1884824.1"/>
    </source>
</evidence>
<dbReference type="Proteomes" id="UP001150581">
    <property type="component" value="Unassembled WGS sequence"/>
</dbReference>
<proteinExistence type="predicted"/>
<name>A0ACC1I195_9FUNG</name>
<reference evidence="1" key="1">
    <citation type="submission" date="2022-07" db="EMBL/GenBank/DDBJ databases">
        <title>Phylogenomic reconstructions and comparative analyses of Kickxellomycotina fungi.</title>
        <authorList>
            <person name="Reynolds N.K."/>
            <person name="Stajich J.E."/>
            <person name="Barry K."/>
            <person name="Grigoriev I.V."/>
            <person name="Crous P."/>
            <person name="Smith M.E."/>
        </authorList>
    </citation>
    <scope>NUCLEOTIDE SEQUENCE</scope>
    <source>
        <strain evidence="1">Benny 63K</strain>
    </source>
</reference>
<comment type="caution">
    <text evidence="1">The sequence shown here is derived from an EMBL/GenBank/DDBJ whole genome shotgun (WGS) entry which is preliminary data.</text>
</comment>
<keyword evidence="2" id="KW-1185">Reference proteome</keyword>
<protein>
    <submittedName>
        <fullName evidence="1">Uncharacterized protein</fullName>
    </submittedName>
</protein>
<sequence>MTPSTIPAAIAAKKSLIIDYEYKTRKVTERLSSMGASEFMLTGGEGIYTAMRTISGSRRVFLLDDHLQRISDSHKMVLAADKEDGRQSPEHWRELLVPLIRRGLDSFGGGQDGDDRKITVLVGSDHISMQLTKIKSLDDGSCWVKFVSGKRDNPEAKNLQWVHERETLEKLIVPPINEVVLADPKETPGGRFYEGISSNFFATRRALETGEEDAQPEYRNYELVSAPRDTVLLGTIMKLVLRICERDNINVVYEPKVDFHRWTGAFVSSTSRLVLPVSRIITDKCEHHLNADDPLVCHLKESVKSMAMEQSTEI</sequence>
<dbReference type="EMBL" id="JANBPG010002726">
    <property type="protein sequence ID" value="KAJ1884824.1"/>
    <property type="molecule type" value="Genomic_DNA"/>
</dbReference>
<accession>A0ACC1I195</accession>
<organism evidence="1 2">
    <name type="scientific">Kickxella alabastrina</name>
    <dbReference type="NCBI Taxonomy" id="61397"/>
    <lineage>
        <taxon>Eukaryota</taxon>
        <taxon>Fungi</taxon>
        <taxon>Fungi incertae sedis</taxon>
        <taxon>Zoopagomycota</taxon>
        <taxon>Kickxellomycotina</taxon>
        <taxon>Kickxellomycetes</taxon>
        <taxon>Kickxellales</taxon>
        <taxon>Kickxellaceae</taxon>
        <taxon>Kickxella</taxon>
    </lineage>
</organism>
<evidence type="ECO:0000313" key="2">
    <source>
        <dbReference type="Proteomes" id="UP001150581"/>
    </source>
</evidence>